<dbReference type="InterPro" id="IPR039559">
    <property type="entry name" value="AIM6_PI-PLC-like_dom"/>
</dbReference>
<dbReference type="InterPro" id="IPR051236">
    <property type="entry name" value="HAT_RTT109-like"/>
</dbReference>
<keyword evidence="3" id="KW-0812">Transmembrane</keyword>
<dbReference type="SUPFAM" id="SSF51695">
    <property type="entry name" value="PLC-like phosphodiesterases"/>
    <property type="match status" value="1"/>
</dbReference>
<dbReference type="OrthoDB" id="4153866at2759"/>
<evidence type="ECO:0000313" key="4">
    <source>
        <dbReference type="EMBL" id="KAF2646099.1"/>
    </source>
</evidence>
<dbReference type="EMBL" id="MU006776">
    <property type="protein sequence ID" value="KAF2646099.1"/>
    <property type="molecule type" value="Genomic_DNA"/>
</dbReference>
<organism evidence="4 5">
    <name type="scientific">Massarina eburnea CBS 473.64</name>
    <dbReference type="NCBI Taxonomy" id="1395130"/>
    <lineage>
        <taxon>Eukaryota</taxon>
        <taxon>Fungi</taxon>
        <taxon>Dikarya</taxon>
        <taxon>Ascomycota</taxon>
        <taxon>Pezizomycotina</taxon>
        <taxon>Dothideomycetes</taxon>
        <taxon>Pleosporomycetidae</taxon>
        <taxon>Pleosporales</taxon>
        <taxon>Massarineae</taxon>
        <taxon>Massarinaceae</taxon>
        <taxon>Massarina</taxon>
    </lineage>
</organism>
<keyword evidence="3" id="KW-1133">Transmembrane helix</keyword>
<dbReference type="GO" id="GO:0008081">
    <property type="term" value="F:phosphoric diester hydrolase activity"/>
    <property type="evidence" value="ECO:0007669"/>
    <property type="project" value="InterPro"/>
</dbReference>
<evidence type="ECO:0000313" key="5">
    <source>
        <dbReference type="Proteomes" id="UP000799753"/>
    </source>
</evidence>
<reference evidence="4" key="1">
    <citation type="journal article" date="2020" name="Stud. Mycol.">
        <title>101 Dothideomycetes genomes: a test case for predicting lifestyles and emergence of pathogens.</title>
        <authorList>
            <person name="Haridas S."/>
            <person name="Albert R."/>
            <person name="Binder M."/>
            <person name="Bloem J."/>
            <person name="Labutti K."/>
            <person name="Salamov A."/>
            <person name="Andreopoulos B."/>
            <person name="Baker S."/>
            <person name="Barry K."/>
            <person name="Bills G."/>
            <person name="Bluhm B."/>
            <person name="Cannon C."/>
            <person name="Castanera R."/>
            <person name="Culley D."/>
            <person name="Daum C."/>
            <person name="Ezra D."/>
            <person name="Gonzalez J."/>
            <person name="Henrissat B."/>
            <person name="Kuo A."/>
            <person name="Liang C."/>
            <person name="Lipzen A."/>
            <person name="Lutzoni F."/>
            <person name="Magnuson J."/>
            <person name="Mondo S."/>
            <person name="Nolan M."/>
            <person name="Ohm R."/>
            <person name="Pangilinan J."/>
            <person name="Park H.-J."/>
            <person name="Ramirez L."/>
            <person name="Alfaro M."/>
            <person name="Sun H."/>
            <person name="Tritt A."/>
            <person name="Yoshinaga Y."/>
            <person name="Zwiers L.-H."/>
            <person name="Turgeon B."/>
            <person name="Goodwin S."/>
            <person name="Spatafora J."/>
            <person name="Crous P."/>
            <person name="Grigoriev I."/>
        </authorList>
    </citation>
    <scope>NUCLEOTIDE SEQUENCE</scope>
    <source>
        <strain evidence="4">CBS 473.64</strain>
    </source>
</reference>
<dbReference type="CDD" id="cd08577">
    <property type="entry name" value="PI-PLCc_GDPD_SF_unchar3"/>
    <property type="match status" value="1"/>
</dbReference>
<dbReference type="InterPro" id="IPR017946">
    <property type="entry name" value="PLC-like_Pdiesterase_TIM-brl"/>
</dbReference>
<dbReference type="AlphaFoldDB" id="A0A6A6SE95"/>
<protein>
    <recommendedName>
        <fullName evidence="2">Altered inheritance of mitochondria protein 6</fullName>
    </recommendedName>
</protein>
<proteinExistence type="inferred from homology"/>
<dbReference type="PANTHER" id="PTHR31571:SF1">
    <property type="entry name" value="ALTERED INHERITANCE OF MITOCHONDRIA PROTEIN 6"/>
    <property type="match status" value="1"/>
</dbReference>
<keyword evidence="5" id="KW-1185">Reference proteome</keyword>
<feature type="transmembrane region" description="Helical" evidence="3">
    <location>
        <begin position="103"/>
        <end position="125"/>
    </location>
</feature>
<dbReference type="PANTHER" id="PTHR31571">
    <property type="entry name" value="ALTERED INHERITANCE OF MITOCHONDRIA PROTEIN 6"/>
    <property type="match status" value="1"/>
</dbReference>
<name>A0A6A6SE95_9PLEO</name>
<keyword evidence="3" id="KW-0472">Membrane</keyword>
<dbReference type="GO" id="GO:0006629">
    <property type="term" value="P:lipid metabolic process"/>
    <property type="evidence" value="ECO:0007669"/>
    <property type="project" value="InterPro"/>
</dbReference>
<sequence length="460" mass="52363">MPSRMASVDAGSTLKPLLQDFEAEDPVAFPPSLKNRSFVSLSALEHGEEERGLRPRYSFLGSLLMAVRRRQNGTSREEEVLRSGKAEIGEKRKTDWDWRQKQFWIKVILGIPLSVVFFFGIVHIVNVSLSYIHVLRDDTLPYGLNRRPLDQFQDGKEVELDGLTRDVTPVHCHSHNDYWRRVPLYDAIQWGCTGVEADVWLFDKELFIGHNTNALTRERTFRSMYVDPLMRILDHQNAVNKNFTTSTEATKNGVFEVDPTQTLVLLVDFKNDGHEIYPFVSEQLAAFRNKGYLTYFNGNTTVPGPITVVATGNAPFDLVIANSTYRDIFFDAPLEIMYEDPSSAPAPKRDGQGTVGIDENSHFDLTNSYYASVSFGKSIGWLWFGRISDAQMTRIRGQIRGAKQRGLMARYWGTPDWPVSLRNKVWEVLVEEGVDYLNGDDLGAMTRLDWGVKRHLGWLG</sequence>
<evidence type="ECO:0000256" key="1">
    <source>
        <dbReference type="ARBA" id="ARBA00008858"/>
    </source>
</evidence>
<gene>
    <name evidence="4" type="ORF">P280DRAFT_475044</name>
</gene>
<accession>A0A6A6SE95</accession>
<evidence type="ECO:0000256" key="2">
    <source>
        <dbReference type="ARBA" id="ARBA00014286"/>
    </source>
</evidence>
<comment type="similarity">
    <text evidence="1">Belongs to the AIM6 family.</text>
</comment>
<evidence type="ECO:0000256" key="3">
    <source>
        <dbReference type="SAM" id="Phobius"/>
    </source>
</evidence>
<dbReference type="Proteomes" id="UP000799753">
    <property type="component" value="Unassembled WGS sequence"/>
</dbReference>